<proteinExistence type="predicted"/>
<sequence length="88" mass="10279">MNTLTDRTATIWTDGILPLRMYWRDRRWRVSDTPTALFGEPEYAHPLLTHSPSVRIGWRFQATDDNGESVVVDAVNIESEWVIVRTYQ</sequence>
<keyword evidence="2" id="KW-1185">Reference proteome</keyword>
<evidence type="ECO:0000313" key="1">
    <source>
        <dbReference type="EMBL" id="SFN39564.1"/>
    </source>
</evidence>
<dbReference type="RefSeq" id="WP_090708304.1">
    <property type="nucleotide sequence ID" value="NZ_FOVM01000001.1"/>
</dbReference>
<reference evidence="2" key="1">
    <citation type="submission" date="2016-10" db="EMBL/GenBank/DDBJ databases">
        <authorList>
            <person name="Varghese N."/>
            <person name="Submissions S."/>
        </authorList>
    </citation>
    <scope>NUCLEOTIDE SEQUENCE [LARGE SCALE GENOMIC DNA]</scope>
    <source>
        <strain evidence="2">CGMCC 1.11101</strain>
    </source>
</reference>
<dbReference type="EMBL" id="FOVM01000001">
    <property type="protein sequence ID" value="SFN39564.1"/>
    <property type="molecule type" value="Genomic_DNA"/>
</dbReference>
<dbReference type="STRING" id="995034.SAMN05216219_0378"/>
<evidence type="ECO:0000313" key="2">
    <source>
        <dbReference type="Proteomes" id="UP000198867"/>
    </source>
</evidence>
<accession>A0A1I4YNG0</accession>
<protein>
    <submittedName>
        <fullName evidence="1">Uncharacterized protein</fullName>
    </submittedName>
</protein>
<dbReference type="OrthoDB" id="4978768at2"/>
<organism evidence="1 2">
    <name type="scientific">Mycetocola miduiensis</name>
    <dbReference type="NCBI Taxonomy" id="995034"/>
    <lineage>
        <taxon>Bacteria</taxon>
        <taxon>Bacillati</taxon>
        <taxon>Actinomycetota</taxon>
        <taxon>Actinomycetes</taxon>
        <taxon>Micrococcales</taxon>
        <taxon>Microbacteriaceae</taxon>
        <taxon>Mycetocola</taxon>
    </lineage>
</organism>
<dbReference type="AlphaFoldDB" id="A0A1I4YNG0"/>
<gene>
    <name evidence="1" type="ORF">SAMN05216219_0378</name>
</gene>
<dbReference type="Proteomes" id="UP000198867">
    <property type="component" value="Unassembled WGS sequence"/>
</dbReference>
<name>A0A1I4YNG0_9MICO</name>